<keyword evidence="1" id="KW-0732">Signal</keyword>
<evidence type="ECO:0008006" key="4">
    <source>
        <dbReference type="Google" id="ProtNLM"/>
    </source>
</evidence>
<gene>
    <name evidence="2" type="ORF">ABEU20_001897</name>
</gene>
<proteinExistence type="predicted"/>
<evidence type="ECO:0000256" key="1">
    <source>
        <dbReference type="SAM" id="SignalP"/>
    </source>
</evidence>
<organism evidence="2 3">
    <name type="scientific">Rhodococcus parequi</name>
    <dbReference type="NCBI Taxonomy" id="3137122"/>
    <lineage>
        <taxon>Bacteria</taxon>
        <taxon>Bacillati</taxon>
        <taxon>Actinomycetota</taxon>
        <taxon>Actinomycetes</taxon>
        <taxon>Mycobacteriales</taxon>
        <taxon>Nocardiaceae</taxon>
        <taxon>Rhodococcus</taxon>
    </lineage>
</organism>
<keyword evidence="3" id="KW-1185">Reference proteome</keyword>
<dbReference type="EMBL" id="JBDLNV010000002">
    <property type="protein sequence ID" value="MFM1723331.1"/>
    <property type="molecule type" value="Genomic_DNA"/>
</dbReference>
<dbReference type="RefSeq" id="WP_420163874.1">
    <property type="nucleotide sequence ID" value="NZ_JBDLNV010000002.1"/>
</dbReference>
<evidence type="ECO:0000313" key="2">
    <source>
        <dbReference type="EMBL" id="MFM1723331.1"/>
    </source>
</evidence>
<dbReference type="Proteomes" id="UP001629745">
    <property type="component" value="Unassembled WGS sequence"/>
</dbReference>
<accession>A0ABW9FCQ7</accession>
<evidence type="ECO:0000313" key="3">
    <source>
        <dbReference type="Proteomes" id="UP001629745"/>
    </source>
</evidence>
<comment type="caution">
    <text evidence="2">The sequence shown here is derived from an EMBL/GenBank/DDBJ whole genome shotgun (WGS) entry which is preliminary data.</text>
</comment>
<reference evidence="2 3" key="1">
    <citation type="submission" date="2023-11" db="EMBL/GenBank/DDBJ databases">
        <authorList>
            <person name="Val-Calvo J."/>
            <person name="Scortti M."/>
            <person name="Vazquez-Boland J."/>
        </authorList>
    </citation>
    <scope>NUCLEOTIDE SEQUENCE [LARGE SCALE GENOMIC DNA]</scope>
    <source>
        <strain evidence="2 3">PAM 2766</strain>
    </source>
</reference>
<sequence>MRSTAAVLGAGAVVVLAGAVVPGVVAGTAEAATNGATDVTFTVGGQDGPLELAVPRTAPMIWANGQGDVTGTVAMSGVRDRRSGTGRSVTVTASISDVTNGSTVIPRSAVTYTASGGTMGFVSTGPQTLDSTKAVVGIARHNWPDVTFHWTPSLRIDVSDGVTLGSYSATLTHSAV</sequence>
<feature type="chain" id="PRO_5045381375" description="Secreted protein" evidence="1">
    <location>
        <begin position="32"/>
        <end position="176"/>
    </location>
</feature>
<protein>
    <recommendedName>
        <fullName evidence="4">Secreted protein</fullName>
    </recommendedName>
</protein>
<feature type="signal peptide" evidence="1">
    <location>
        <begin position="1"/>
        <end position="31"/>
    </location>
</feature>
<name>A0ABW9FCQ7_9NOCA</name>